<keyword evidence="1" id="KW-0472">Membrane</keyword>
<dbReference type="Proteomes" id="UP000286701">
    <property type="component" value="Unassembled WGS sequence"/>
</dbReference>
<gene>
    <name evidence="2" type="ORF">EPL05_20545</name>
</gene>
<organism evidence="2 3">
    <name type="scientific">Mucilaginibacter gilvus</name>
    <dbReference type="NCBI Taxonomy" id="2305909"/>
    <lineage>
        <taxon>Bacteria</taxon>
        <taxon>Pseudomonadati</taxon>
        <taxon>Bacteroidota</taxon>
        <taxon>Sphingobacteriia</taxon>
        <taxon>Sphingobacteriales</taxon>
        <taxon>Sphingobacteriaceae</taxon>
        <taxon>Mucilaginibacter</taxon>
    </lineage>
</organism>
<feature type="transmembrane region" description="Helical" evidence="1">
    <location>
        <begin position="36"/>
        <end position="55"/>
    </location>
</feature>
<feature type="transmembrane region" description="Helical" evidence="1">
    <location>
        <begin position="7"/>
        <end position="30"/>
    </location>
</feature>
<comment type="caution">
    <text evidence="2">The sequence shown here is derived from an EMBL/GenBank/DDBJ whole genome shotgun (WGS) entry which is preliminary data.</text>
</comment>
<reference evidence="2 3" key="1">
    <citation type="submission" date="2019-01" db="EMBL/GenBank/DDBJ databases">
        <title>Mucilaginibacter antarcticum sp. nov., isolated from antarctic soil.</title>
        <authorList>
            <person name="Yan Y.-Q."/>
            <person name="Du Z.-J."/>
        </authorList>
    </citation>
    <scope>NUCLEOTIDE SEQUENCE [LARGE SCALE GENOMIC DNA]</scope>
    <source>
        <strain evidence="2 3">F01003</strain>
    </source>
</reference>
<protein>
    <submittedName>
        <fullName evidence="2">Uncharacterized protein</fullName>
    </submittedName>
</protein>
<dbReference type="RefSeq" id="WP_128535877.1">
    <property type="nucleotide sequence ID" value="NZ_SBIW01000012.1"/>
</dbReference>
<feature type="transmembrane region" description="Helical" evidence="1">
    <location>
        <begin position="92"/>
        <end position="113"/>
    </location>
</feature>
<name>A0A3S3UJQ2_9SPHI</name>
<evidence type="ECO:0000313" key="3">
    <source>
        <dbReference type="Proteomes" id="UP000286701"/>
    </source>
</evidence>
<feature type="transmembrane region" description="Helical" evidence="1">
    <location>
        <begin position="67"/>
        <end position="86"/>
    </location>
</feature>
<accession>A0A3S3UJQ2</accession>
<proteinExistence type="predicted"/>
<keyword evidence="3" id="KW-1185">Reference proteome</keyword>
<evidence type="ECO:0000313" key="2">
    <source>
        <dbReference type="EMBL" id="RWY47983.1"/>
    </source>
</evidence>
<dbReference type="EMBL" id="SBIW01000012">
    <property type="protein sequence ID" value="RWY47983.1"/>
    <property type="molecule type" value="Genomic_DNA"/>
</dbReference>
<evidence type="ECO:0000256" key="1">
    <source>
        <dbReference type="SAM" id="Phobius"/>
    </source>
</evidence>
<sequence length="122" mass="13244">MYANPILYLKLLGITVLSVFVCIFIAVSITGSRESGMAYGIYAGIITGNLITTMLGKRPWLFVIIQLFLYCIILGGLLYALLYSSFMPLADGLSVVVIVLSMIIALEGANYLAGRLSTRRLG</sequence>
<keyword evidence="1" id="KW-0812">Transmembrane</keyword>
<keyword evidence="1" id="KW-1133">Transmembrane helix</keyword>
<dbReference type="AlphaFoldDB" id="A0A3S3UJQ2"/>